<evidence type="ECO:0000313" key="5">
    <source>
        <dbReference type="Proteomes" id="UP000477285"/>
    </source>
</evidence>
<proteinExistence type="predicted"/>
<comment type="caution">
    <text evidence="3">The sequence shown here is derived from an EMBL/GenBank/DDBJ whole genome shotgun (WGS) entry which is preliminary data.</text>
</comment>
<dbReference type="InterPro" id="IPR013022">
    <property type="entry name" value="Xyl_isomerase-like_TIM-brl"/>
</dbReference>
<feature type="domain" description="Xylose isomerase-like TIM barrel" evidence="1">
    <location>
        <begin position="39"/>
        <end position="267"/>
    </location>
</feature>
<gene>
    <name evidence="3" type="ORF">GT712_01270</name>
    <name evidence="2" type="ORF">GT728_13115</name>
</gene>
<dbReference type="EMBL" id="WWVF01000002">
    <property type="protein sequence ID" value="MZS87753.1"/>
    <property type="molecule type" value="Genomic_DNA"/>
</dbReference>
<reference evidence="4 5" key="1">
    <citation type="journal article" date="2019" name="Nat. Med.">
        <title>A library of human gut bacterial isolates paired with longitudinal multiomics data enables mechanistic microbiome research.</title>
        <authorList>
            <person name="Poyet M."/>
            <person name="Groussin M."/>
            <person name="Gibbons S.M."/>
            <person name="Avila-Pacheco J."/>
            <person name="Jiang X."/>
            <person name="Kearney S.M."/>
            <person name="Perrotta A.R."/>
            <person name="Berdy B."/>
            <person name="Zhao S."/>
            <person name="Lieberman T.D."/>
            <person name="Swanson P.K."/>
            <person name="Smith M."/>
            <person name="Roesemann S."/>
            <person name="Alexander J.E."/>
            <person name="Rich S.A."/>
            <person name="Livny J."/>
            <person name="Vlamakis H."/>
            <person name="Clish C."/>
            <person name="Bullock K."/>
            <person name="Deik A."/>
            <person name="Scott J."/>
            <person name="Pierce K.A."/>
            <person name="Xavier R.J."/>
            <person name="Alm E.J."/>
        </authorList>
    </citation>
    <scope>NUCLEOTIDE SEQUENCE [LARGE SCALE GENOMIC DNA]</scope>
    <source>
        <strain evidence="2 5">BIOML-A1</strain>
        <strain evidence="3 4">BIOML-A12</strain>
    </source>
</reference>
<dbReference type="EMBL" id="WWVQ01000032">
    <property type="protein sequence ID" value="MZL34115.1"/>
    <property type="molecule type" value="Genomic_DNA"/>
</dbReference>
<dbReference type="SUPFAM" id="SSF51658">
    <property type="entry name" value="Xylose isomerase-like"/>
    <property type="match status" value="1"/>
</dbReference>
<name>A0A6L8XR82_9FIRM</name>
<protein>
    <submittedName>
        <fullName evidence="3">TIM barrel protein</fullName>
    </submittedName>
</protein>
<dbReference type="AlphaFoldDB" id="A0A6L8XR82"/>
<evidence type="ECO:0000313" key="4">
    <source>
        <dbReference type="Proteomes" id="UP000477156"/>
    </source>
</evidence>
<sequence length="271" mass="29541">MKIGYMTNAFGPLVGAGGGVTSVKDIRYVTMTDDEATLEQITKIGFKSIEVLEGNLTNYADDPQVLIDMLAKYGADMMSVCVGANFIYQDALEDEMVHLRAVAEMAAKVGVKYFVICGGAIRGKGIQPGDVELLAKGLSKAMEITEEYGLVACFHPHLGSIAEKPEEIDALFAASDIKVCPDLAHLKAGGYDPLTFIKKYYDRIAFIHLKDLHDNGTFAPLGTGNVDNKGVIEYVKSKGYDGDWLVECDAWPNDPVADCKQSYEYLKGLLF</sequence>
<accession>A0A6L8XR82</accession>
<dbReference type="Pfam" id="PF01261">
    <property type="entry name" value="AP_endonuc_2"/>
    <property type="match status" value="1"/>
</dbReference>
<dbReference type="Proteomes" id="UP000477285">
    <property type="component" value="Unassembled WGS sequence"/>
</dbReference>
<dbReference type="PANTHER" id="PTHR12110:SF41">
    <property type="entry name" value="INOSOSE DEHYDRATASE"/>
    <property type="match status" value="1"/>
</dbReference>
<dbReference type="PANTHER" id="PTHR12110">
    <property type="entry name" value="HYDROXYPYRUVATE ISOMERASE"/>
    <property type="match status" value="1"/>
</dbReference>
<dbReference type="RefSeq" id="WP_022380156.1">
    <property type="nucleotide sequence ID" value="NZ_AP031426.1"/>
</dbReference>
<dbReference type="Gene3D" id="3.20.20.150">
    <property type="entry name" value="Divalent-metal-dependent TIM barrel enzymes"/>
    <property type="match status" value="1"/>
</dbReference>
<organism evidence="3 4">
    <name type="scientific">Blautia wexlerae</name>
    <dbReference type="NCBI Taxonomy" id="418240"/>
    <lineage>
        <taxon>Bacteria</taxon>
        <taxon>Bacillati</taxon>
        <taxon>Bacillota</taxon>
        <taxon>Clostridia</taxon>
        <taxon>Lachnospirales</taxon>
        <taxon>Lachnospiraceae</taxon>
        <taxon>Blautia</taxon>
    </lineage>
</organism>
<dbReference type="InterPro" id="IPR036237">
    <property type="entry name" value="Xyl_isomerase-like_sf"/>
</dbReference>
<evidence type="ECO:0000313" key="3">
    <source>
        <dbReference type="EMBL" id="MZS87753.1"/>
    </source>
</evidence>
<evidence type="ECO:0000259" key="1">
    <source>
        <dbReference type="Pfam" id="PF01261"/>
    </source>
</evidence>
<dbReference type="Proteomes" id="UP000477156">
    <property type="component" value="Unassembled WGS sequence"/>
</dbReference>
<dbReference type="InterPro" id="IPR050312">
    <property type="entry name" value="IolE/XylAMocC-like"/>
</dbReference>
<evidence type="ECO:0000313" key="2">
    <source>
        <dbReference type="EMBL" id="MZL34115.1"/>
    </source>
</evidence>